<evidence type="ECO:0008006" key="4">
    <source>
        <dbReference type="Google" id="ProtNLM"/>
    </source>
</evidence>
<keyword evidence="3" id="KW-1185">Reference proteome</keyword>
<accession>A0ABR2IBZ3</accession>
<dbReference type="Proteomes" id="UP001470230">
    <property type="component" value="Unassembled WGS sequence"/>
</dbReference>
<name>A0ABR2IBZ3_9EUKA</name>
<organism evidence="2 3">
    <name type="scientific">Tritrichomonas musculus</name>
    <dbReference type="NCBI Taxonomy" id="1915356"/>
    <lineage>
        <taxon>Eukaryota</taxon>
        <taxon>Metamonada</taxon>
        <taxon>Parabasalia</taxon>
        <taxon>Tritrichomonadida</taxon>
        <taxon>Tritrichomonadidae</taxon>
        <taxon>Tritrichomonas</taxon>
    </lineage>
</organism>
<dbReference type="InterPro" id="IPR050730">
    <property type="entry name" value="UBX_domain-protein"/>
</dbReference>
<comment type="caution">
    <text evidence="2">The sequence shown here is derived from an EMBL/GenBank/DDBJ whole genome shotgun (WGS) entry which is preliminary data.</text>
</comment>
<reference evidence="2 3" key="1">
    <citation type="submission" date="2024-04" db="EMBL/GenBank/DDBJ databases">
        <title>Tritrichomonas musculus Genome.</title>
        <authorList>
            <person name="Alves-Ferreira E."/>
            <person name="Grigg M."/>
            <person name="Lorenzi H."/>
            <person name="Galac M."/>
        </authorList>
    </citation>
    <scope>NUCLEOTIDE SEQUENCE [LARGE SCALE GENOMIC DNA]</scope>
    <source>
        <strain evidence="2 3">EAF2021</strain>
    </source>
</reference>
<protein>
    <recommendedName>
        <fullName evidence="4">UBX domain-containing protein</fullName>
    </recommendedName>
</protein>
<evidence type="ECO:0000313" key="3">
    <source>
        <dbReference type="Proteomes" id="UP001470230"/>
    </source>
</evidence>
<feature type="coiled-coil region" evidence="1">
    <location>
        <begin position="163"/>
        <end position="200"/>
    </location>
</feature>
<gene>
    <name evidence="2" type="ORF">M9Y10_011837</name>
</gene>
<dbReference type="Gene3D" id="3.40.30.10">
    <property type="entry name" value="Glutaredoxin"/>
    <property type="match status" value="1"/>
</dbReference>
<evidence type="ECO:0000256" key="1">
    <source>
        <dbReference type="SAM" id="Coils"/>
    </source>
</evidence>
<dbReference type="InterPro" id="IPR029071">
    <property type="entry name" value="Ubiquitin-like_domsf"/>
</dbReference>
<dbReference type="PANTHER" id="PTHR23322">
    <property type="entry name" value="FAS-ASSOCIATED PROTEIN"/>
    <property type="match status" value="1"/>
</dbReference>
<dbReference type="InterPro" id="IPR036249">
    <property type="entry name" value="Thioredoxin-like_sf"/>
</dbReference>
<sequence length="284" mass="33194">MYHFRFGDTLSEYTRSGINENPRLTGLLFDSHPGPIDTVIEDAKNLHKSVFLYIYFTDNAVCQKTDELFHISSISTEIERSFIFYPISITSSDGYSLATHFKFKKLPIIALIRPRGHTFHDSSVFLNHEGFLTESGLLSYISLEHPEDTNIIQNQDQEFLAAVAEAEQNNMRIQEIENQAREEEIRQENQKKQIEEEYNQLPKPQQNEQCFTIKFHFPDNTERMHAFPIDGTIKMIFIYARYYLFPSNFTLRCGYPQSEIDESEDLIQTISNSKQFVIYVDIDE</sequence>
<dbReference type="PANTHER" id="PTHR23322:SF106">
    <property type="entry name" value="UBX DOMAIN-CONTAINING PROTEIN"/>
    <property type="match status" value="1"/>
</dbReference>
<dbReference type="EMBL" id="JAPFFF010000018">
    <property type="protein sequence ID" value="KAK8860173.1"/>
    <property type="molecule type" value="Genomic_DNA"/>
</dbReference>
<dbReference type="SUPFAM" id="SSF54236">
    <property type="entry name" value="Ubiquitin-like"/>
    <property type="match status" value="1"/>
</dbReference>
<evidence type="ECO:0000313" key="2">
    <source>
        <dbReference type="EMBL" id="KAK8860173.1"/>
    </source>
</evidence>
<dbReference type="SUPFAM" id="SSF52833">
    <property type="entry name" value="Thioredoxin-like"/>
    <property type="match status" value="1"/>
</dbReference>
<keyword evidence="1" id="KW-0175">Coiled coil</keyword>
<proteinExistence type="predicted"/>